<keyword evidence="4" id="KW-0723">Serine/threonine-protein kinase</keyword>
<dbReference type="GO" id="GO:0004674">
    <property type="term" value="F:protein serine/threonine kinase activity"/>
    <property type="evidence" value="ECO:0007669"/>
    <property type="project" value="UniProtKB-KW"/>
</dbReference>
<dbReference type="InterPro" id="IPR019734">
    <property type="entry name" value="TPR_rpt"/>
</dbReference>
<evidence type="ECO:0000256" key="4">
    <source>
        <dbReference type="ARBA" id="ARBA00022527"/>
    </source>
</evidence>
<dbReference type="PANTHER" id="PTHR43289:SF34">
    <property type="entry name" value="SERINE_THREONINE-PROTEIN KINASE YBDM-RELATED"/>
    <property type="match status" value="1"/>
</dbReference>
<dbReference type="SMART" id="SM00028">
    <property type="entry name" value="TPR"/>
    <property type="match status" value="3"/>
</dbReference>
<feature type="domain" description="Protein kinase" evidence="12">
    <location>
        <begin position="95"/>
        <end position="403"/>
    </location>
</feature>
<dbReference type="Pfam" id="PF13424">
    <property type="entry name" value="TPR_12"/>
    <property type="match status" value="2"/>
</dbReference>
<evidence type="ECO:0000256" key="3">
    <source>
        <dbReference type="ARBA" id="ARBA00010886"/>
    </source>
</evidence>
<dbReference type="Pfam" id="PF13374">
    <property type="entry name" value="TPR_10"/>
    <property type="match status" value="2"/>
</dbReference>
<dbReference type="InterPro" id="IPR011990">
    <property type="entry name" value="TPR-like_helical_dom_sf"/>
</dbReference>
<dbReference type="RefSeq" id="WP_246196272.1">
    <property type="nucleotide sequence ID" value="NZ_CP042997.1"/>
</dbReference>
<keyword evidence="6 10" id="KW-0547">Nucleotide-binding</keyword>
<dbReference type="PROSITE" id="PS00107">
    <property type="entry name" value="PROTEIN_KINASE_ATP"/>
    <property type="match status" value="1"/>
</dbReference>
<evidence type="ECO:0000256" key="6">
    <source>
        <dbReference type="ARBA" id="ARBA00022741"/>
    </source>
</evidence>
<proteinExistence type="inferred from homology"/>
<dbReference type="SMART" id="SM00220">
    <property type="entry name" value="S_TKc"/>
    <property type="match status" value="1"/>
</dbReference>
<evidence type="ECO:0000256" key="7">
    <source>
        <dbReference type="ARBA" id="ARBA00022777"/>
    </source>
</evidence>
<dbReference type="Gene3D" id="3.30.200.20">
    <property type="entry name" value="Phosphorylase Kinase, domain 1"/>
    <property type="match status" value="1"/>
</dbReference>
<keyword evidence="9" id="KW-0206">Cytoskeleton</keyword>
<dbReference type="GO" id="GO:0005813">
    <property type="term" value="C:centrosome"/>
    <property type="evidence" value="ECO:0007669"/>
    <property type="project" value="UniProtKB-SubCell"/>
</dbReference>
<dbReference type="EMBL" id="CP042997">
    <property type="protein sequence ID" value="QEH38183.1"/>
    <property type="molecule type" value="Genomic_DNA"/>
</dbReference>
<evidence type="ECO:0000256" key="1">
    <source>
        <dbReference type="ARBA" id="ARBA00004300"/>
    </source>
</evidence>
<evidence type="ECO:0000256" key="8">
    <source>
        <dbReference type="ARBA" id="ARBA00022840"/>
    </source>
</evidence>
<feature type="compositionally biased region" description="Low complexity" evidence="11">
    <location>
        <begin position="13"/>
        <end position="24"/>
    </location>
</feature>
<dbReference type="InterPro" id="IPR000719">
    <property type="entry name" value="Prot_kinase_dom"/>
</dbReference>
<comment type="subcellular location">
    <subcellularLocation>
        <location evidence="1">Cytoplasm</location>
        <location evidence="1">Cytoskeleton</location>
        <location evidence="1">Microtubule organizing center</location>
        <location evidence="1">Centrosome</location>
    </subcellularLocation>
    <subcellularLocation>
        <location evidence="2">Cytoplasm</location>
        <location evidence="2">Cytoskeleton</location>
        <location evidence="2">Spindle pole</location>
    </subcellularLocation>
</comment>
<dbReference type="KEGG" id="agv:OJF2_67810"/>
<dbReference type="PROSITE" id="PS00108">
    <property type="entry name" value="PROTEIN_KINASE_ST"/>
    <property type="match status" value="1"/>
</dbReference>
<reference evidence="13 14" key="1">
    <citation type="submission" date="2019-08" db="EMBL/GenBank/DDBJ databases">
        <title>Deep-cultivation of Planctomycetes and their phenomic and genomic characterization uncovers novel biology.</title>
        <authorList>
            <person name="Wiegand S."/>
            <person name="Jogler M."/>
            <person name="Boedeker C."/>
            <person name="Pinto D."/>
            <person name="Vollmers J."/>
            <person name="Rivas-Marin E."/>
            <person name="Kohn T."/>
            <person name="Peeters S.H."/>
            <person name="Heuer A."/>
            <person name="Rast P."/>
            <person name="Oberbeckmann S."/>
            <person name="Bunk B."/>
            <person name="Jeske O."/>
            <person name="Meyerdierks A."/>
            <person name="Storesund J.E."/>
            <person name="Kallscheuer N."/>
            <person name="Luecker S."/>
            <person name="Lage O.M."/>
            <person name="Pohl T."/>
            <person name="Merkel B.J."/>
            <person name="Hornburger P."/>
            <person name="Mueller R.-W."/>
            <person name="Bruemmer F."/>
            <person name="Labrenz M."/>
            <person name="Spormann A.M."/>
            <person name="Op den Camp H."/>
            <person name="Overmann J."/>
            <person name="Amann R."/>
            <person name="Jetten M.S.M."/>
            <person name="Mascher T."/>
            <person name="Medema M.H."/>
            <person name="Devos D.P."/>
            <person name="Kaster A.-K."/>
            <person name="Ovreas L."/>
            <person name="Rohde M."/>
            <person name="Galperin M.Y."/>
            <person name="Jogler C."/>
        </authorList>
    </citation>
    <scope>NUCLEOTIDE SEQUENCE [LARGE SCALE GENOMIC DNA]</scope>
    <source>
        <strain evidence="13 14">OJF2</strain>
    </source>
</reference>
<dbReference type="InterPro" id="IPR001245">
    <property type="entry name" value="Ser-Thr/Tyr_kinase_cat_dom"/>
</dbReference>
<keyword evidence="8 10" id="KW-0067">ATP-binding</keyword>
<dbReference type="CDD" id="cd14014">
    <property type="entry name" value="STKc_PknB_like"/>
    <property type="match status" value="1"/>
</dbReference>
<evidence type="ECO:0000256" key="2">
    <source>
        <dbReference type="ARBA" id="ARBA00004647"/>
    </source>
</evidence>
<evidence type="ECO:0000259" key="12">
    <source>
        <dbReference type="PROSITE" id="PS50011"/>
    </source>
</evidence>
<dbReference type="PROSITE" id="PS50011">
    <property type="entry name" value="PROTEIN_KINASE_DOM"/>
    <property type="match status" value="1"/>
</dbReference>
<dbReference type="GO" id="GO:0005524">
    <property type="term" value="F:ATP binding"/>
    <property type="evidence" value="ECO:0007669"/>
    <property type="project" value="UniProtKB-UniRule"/>
</dbReference>
<organism evidence="13 14">
    <name type="scientific">Aquisphaera giovannonii</name>
    <dbReference type="NCBI Taxonomy" id="406548"/>
    <lineage>
        <taxon>Bacteria</taxon>
        <taxon>Pseudomonadati</taxon>
        <taxon>Planctomycetota</taxon>
        <taxon>Planctomycetia</taxon>
        <taxon>Isosphaerales</taxon>
        <taxon>Isosphaeraceae</taxon>
        <taxon>Aquisphaera</taxon>
    </lineage>
</organism>
<dbReference type="GO" id="GO:0000922">
    <property type="term" value="C:spindle pole"/>
    <property type="evidence" value="ECO:0007669"/>
    <property type="project" value="UniProtKB-SubCell"/>
</dbReference>
<evidence type="ECO:0000256" key="9">
    <source>
        <dbReference type="ARBA" id="ARBA00023212"/>
    </source>
</evidence>
<evidence type="ECO:0000256" key="11">
    <source>
        <dbReference type="SAM" id="MobiDB-lite"/>
    </source>
</evidence>
<dbReference type="Gene3D" id="1.10.510.10">
    <property type="entry name" value="Transferase(Phosphotransferase) domain 1"/>
    <property type="match status" value="1"/>
</dbReference>
<dbReference type="InterPro" id="IPR008271">
    <property type="entry name" value="Ser/Thr_kinase_AS"/>
</dbReference>
<dbReference type="SUPFAM" id="SSF56112">
    <property type="entry name" value="Protein kinase-like (PK-like)"/>
    <property type="match status" value="1"/>
</dbReference>
<dbReference type="SUPFAM" id="SSF48452">
    <property type="entry name" value="TPR-like"/>
    <property type="match status" value="2"/>
</dbReference>
<comment type="similarity">
    <text evidence="3">Belongs to the protein kinase superfamily. NEK Ser/Thr protein kinase family. NIMA subfamily.</text>
</comment>
<dbReference type="Proteomes" id="UP000324233">
    <property type="component" value="Chromosome"/>
</dbReference>
<protein>
    <submittedName>
        <fullName evidence="13">Serine/threonine-protein kinase PrkC</fullName>
        <ecNumber evidence="13">2.7.11.1</ecNumber>
    </submittedName>
</protein>
<evidence type="ECO:0000313" key="13">
    <source>
        <dbReference type="EMBL" id="QEH38183.1"/>
    </source>
</evidence>
<dbReference type="InterPro" id="IPR011009">
    <property type="entry name" value="Kinase-like_dom_sf"/>
</dbReference>
<keyword evidence="5 13" id="KW-0808">Transferase</keyword>
<keyword evidence="9" id="KW-0963">Cytoplasm</keyword>
<dbReference type="Gene3D" id="1.25.40.10">
    <property type="entry name" value="Tetratricopeptide repeat domain"/>
    <property type="match status" value="2"/>
</dbReference>
<sequence>MPERVPEGEVPDADAAATARAAPPSGDIDPGLAGLFEDLLKRLQGGAEIDVEAVAAGHPAWAAEIRRMAPVLLDLAMLGRGEPAGLPGGRPFGGYRIDREIGRGGMGVVYEAEQLAIGRRVALKVLLTAASLDANALRRFQLEAQVAGLLQHPRIVPVYDVGIAEGVPYYAMQLVDGGSLADLIAAMRGRAGRGGGPDGSDLDALAEGMLSGRFAPSRDGDPARPVAAPGSLRSRSYVRTVARLGIEIAEALAYAHDRGVTHRDIKPANLLLDRRGDVWVVDFGMADVQGEAGLTRTGDLPGTLRYMSPEQALGRRALVDRRADIYALGATLHELLTLRPAVGGADRQEILRRIVEEVPEPIRRANPGVPADLATVVAKAMARDPADRYETAGRLAEDLRRFLDGRPIAARPVGPAARAWRWCRRKPITASLVAALAASLVLGLAAATWGWQRSARQGRLLEASERATRVEAAKLAAVHRFLIDRLLGQASPEINPDGGRSTIREALDRASADVGPAFAGQPEVEAAVRLAIGKAYHGMGDYATAERHLRIAHALFGSRPGDPAPEAMEAEAELGHVLGHLARLDEAEPLLIDATDRSRRRLGPDSRVAMQAAGYLAEFLSLRGRNDEAEDEFRRILAAADAAPDAAPEVVLSARNDLGDLLRGRGRLDEAEATLRRTIDDATRLRGRKHPAALSALNNLAAVLEKRGKVEEAERIFRECLDVNREVLGPDHAGTLTCEYNLAHVLAKRHRDGEAEAAFRRVLDAHRRVFGADHPSSLYVASGLGDFLRTTGRAAEAEPLLRTTLEVQRRILGPEHPATRLTSGRLKSLLDERVTSTPPRSLRP</sequence>
<evidence type="ECO:0000256" key="5">
    <source>
        <dbReference type="ARBA" id="ARBA00022679"/>
    </source>
</evidence>
<keyword evidence="14" id="KW-1185">Reference proteome</keyword>
<gene>
    <name evidence="13" type="primary">prkC_54</name>
    <name evidence="13" type="ORF">OJF2_67810</name>
</gene>
<name>A0A5B9WCG9_9BACT</name>
<evidence type="ECO:0000256" key="10">
    <source>
        <dbReference type="PROSITE-ProRule" id="PRU10141"/>
    </source>
</evidence>
<evidence type="ECO:0000313" key="14">
    <source>
        <dbReference type="Proteomes" id="UP000324233"/>
    </source>
</evidence>
<dbReference type="PANTHER" id="PTHR43289">
    <property type="entry name" value="MITOGEN-ACTIVATED PROTEIN KINASE KINASE KINASE 20-RELATED"/>
    <property type="match status" value="1"/>
</dbReference>
<dbReference type="EC" id="2.7.11.1" evidence="13"/>
<dbReference type="InterPro" id="IPR017441">
    <property type="entry name" value="Protein_kinase_ATP_BS"/>
</dbReference>
<dbReference type="Pfam" id="PF07714">
    <property type="entry name" value="PK_Tyr_Ser-Thr"/>
    <property type="match status" value="1"/>
</dbReference>
<accession>A0A5B9WCG9</accession>
<feature type="region of interest" description="Disordered" evidence="11">
    <location>
        <begin position="1"/>
        <end position="28"/>
    </location>
</feature>
<feature type="binding site" evidence="10">
    <location>
        <position position="124"/>
    </location>
    <ligand>
        <name>ATP</name>
        <dbReference type="ChEBI" id="CHEBI:30616"/>
    </ligand>
</feature>
<keyword evidence="7 13" id="KW-0418">Kinase</keyword>
<dbReference type="AlphaFoldDB" id="A0A5B9WCG9"/>